<organism evidence="1 2">
    <name type="scientific">Pseudopedobacter saltans (strain ATCC 51119 / DSM 12145 / JCM 21818 / CCUG 39354 / LMG 10337 / NBRC 100064 / NCIMB 13643)</name>
    <name type="common">Pedobacter saltans</name>
    <dbReference type="NCBI Taxonomy" id="762903"/>
    <lineage>
        <taxon>Bacteria</taxon>
        <taxon>Pseudomonadati</taxon>
        <taxon>Bacteroidota</taxon>
        <taxon>Sphingobacteriia</taxon>
        <taxon>Sphingobacteriales</taxon>
        <taxon>Sphingobacteriaceae</taxon>
        <taxon>Pseudopedobacter</taxon>
    </lineage>
</organism>
<evidence type="ECO:0000313" key="1">
    <source>
        <dbReference type="EMBL" id="ADY53016.1"/>
    </source>
</evidence>
<keyword evidence="2" id="KW-1185">Reference proteome</keyword>
<dbReference type="EMBL" id="CP002545">
    <property type="protein sequence ID" value="ADY53016.1"/>
    <property type="molecule type" value="Genomic_DNA"/>
</dbReference>
<dbReference type="InterPro" id="IPR000944">
    <property type="entry name" value="Tscrpt_reg_Rrf2"/>
</dbReference>
<name>F0SEV0_PSESL</name>
<dbReference type="KEGG" id="psn:Pedsa_2471"/>
<dbReference type="InterPro" id="IPR036388">
    <property type="entry name" value="WH-like_DNA-bd_sf"/>
</dbReference>
<evidence type="ECO:0000313" key="2">
    <source>
        <dbReference type="Proteomes" id="UP000000310"/>
    </source>
</evidence>
<dbReference type="PROSITE" id="PS01332">
    <property type="entry name" value="HTH_RRF2_1"/>
    <property type="match status" value="1"/>
</dbReference>
<protein>
    <submittedName>
        <fullName evidence="1">Transcriptional regulator, BadM/Rrf2 family</fullName>
    </submittedName>
</protein>
<dbReference type="PANTHER" id="PTHR33221">
    <property type="entry name" value="WINGED HELIX-TURN-HELIX TRANSCRIPTIONAL REGULATOR, RRF2 FAMILY"/>
    <property type="match status" value="1"/>
</dbReference>
<dbReference type="InterPro" id="IPR030489">
    <property type="entry name" value="TR_Rrf2-type_CS"/>
</dbReference>
<proteinExistence type="predicted"/>
<dbReference type="PANTHER" id="PTHR33221:SF15">
    <property type="entry name" value="HTH-TYPE TRANSCRIPTIONAL REGULATOR YWGB-RELATED"/>
    <property type="match status" value="1"/>
</dbReference>
<dbReference type="AlphaFoldDB" id="F0SEV0"/>
<reference evidence="2" key="2">
    <citation type="submission" date="2011-02" db="EMBL/GenBank/DDBJ databases">
        <title>The complete genome of Pedobacter saltans DSM 12145.</title>
        <authorList>
            <consortium name="US DOE Joint Genome Institute (JGI-PGF)"/>
            <person name="Lucas S."/>
            <person name="Copeland A."/>
            <person name="Lapidus A."/>
            <person name="Bruce D."/>
            <person name="Goodwin L."/>
            <person name="Pitluck S."/>
            <person name="Kyrpides N."/>
            <person name="Mavromatis K."/>
            <person name="Pagani I."/>
            <person name="Ivanova N."/>
            <person name="Ovchinnikova G."/>
            <person name="Lu M."/>
            <person name="Detter J.C."/>
            <person name="Han C."/>
            <person name="Land M."/>
            <person name="Hauser L."/>
            <person name="Markowitz V."/>
            <person name="Cheng J.-F."/>
            <person name="Hugenholtz P."/>
            <person name="Woyke T."/>
            <person name="Wu D."/>
            <person name="Tindall B."/>
            <person name="Pomrenke H.G."/>
            <person name="Brambilla E."/>
            <person name="Klenk H.-P."/>
            <person name="Eisen J.A."/>
        </authorList>
    </citation>
    <scope>NUCLEOTIDE SEQUENCE [LARGE SCALE GENOMIC DNA]</scope>
    <source>
        <strain evidence="2">ATCC 51119 / DSM 12145 / JCM 21818 / LMG 10337 / NBRC 100064 / NCIMB 13643</strain>
    </source>
</reference>
<dbReference type="Gene3D" id="1.10.10.10">
    <property type="entry name" value="Winged helix-like DNA-binding domain superfamily/Winged helix DNA-binding domain"/>
    <property type="match status" value="1"/>
</dbReference>
<reference evidence="1 2" key="1">
    <citation type="journal article" date="2011" name="Stand. Genomic Sci.">
        <title>Complete genome sequence of the gliding, heparinolytic Pedobacter saltans type strain (113).</title>
        <authorList>
            <person name="Liolios K."/>
            <person name="Sikorski J."/>
            <person name="Lu M."/>
            <person name="Nolan M."/>
            <person name="Lapidus A."/>
            <person name="Lucas S."/>
            <person name="Hammon N."/>
            <person name="Deshpande S."/>
            <person name="Cheng J.F."/>
            <person name="Tapia R."/>
            <person name="Han C."/>
            <person name="Goodwin L."/>
            <person name="Pitluck S."/>
            <person name="Huntemann M."/>
            <person name="Ivanova N."/>
            <person name="Pagani I."/>
            <person name="Mavromatis K."/>
            <person name="Ovchinikova G."/>
            <person name="Pati A."/>
            <person name="Chen A."/>
            <person name="Palaniappan K."/>
            <person name="Land M."/>
            <person name="Hauser L."/>
            <person name="Brambilla E.M."/>
            <person name="Kotsyurbenko O."/>
            <person name="Rohde M."/>
            <person name="Tindall B.J."/>
            <person name="Abt B."/>
            <person name="Goker M."/>
            <person name="Detter J.C."/>
            <person name="Woyke T."/>
            <person name="Bristow J."/>
            <person name="Eisen J.A."/>
            <person name="Markowitz V."/>
            <person name="Hugenholtz P."/>
            <person name="Klenk H.P."/>
            <person name="Kyrpides N.C."/>
        </authorList>
    </citation>
    <scope>NUCLEOTIDE SEQUENCE [LARGE SCALE GENOMIC DNA]</scope>
    <source>
        <strain evidence="2">ATCC 51119 / DSM 12145 / JCM 21818 / LMG 10337 / NBRC 100064 / NCIMB 13643</strain>
    </source>
</reference>
<dbReference type="SUPFAM" id="SSF46785">
    <property type="entry name" value="Winged helix' DNA-binding domain"/>
    <property type="match status" value="1"/>
</dbReference>
<dbReference type="Pfam" id="PF02082">
    <property type="entry name" value="Rrf2"/>
    <property type="match status" value="1"/>
</dbReference>
<dbReference type="STRING" id="762903.Pedsa_2471"/>
<dbReference type="GO" id="GO:0003700">
    <property type="term" value="F:DNA-binding transcription factor activity"/>
    <property type="evidence" value="ECO:0007669"/>
    <property type="project" value="TreeGrafter"/>
</dbReference>
<dbReference type="eggNOG" id="COG1959">
    <property type="taxonomic scope" value="Bacteria"/>
</dbReference>
<dbReference type="OrthoDB" id="213028at2"/>
<dbReference type="PROSITE" id="PS51197">
    <property type="entry name" value="HTH_RRF2_2"/>
    <property type="match status" value="1"/>
</dbReference>
<dbReference type="RefSeq" id="WP_013633501.1">
    <property type="nucleotide sequence ID" value="NC_015177.1"/>
</dbReference>
<sequence>MNNGRFAISIHILTLLELSNEELLSSDYIAGSININSVLVRKEITELRKAGLVDSKEGKNGGFFLAKKADDINLGDLFKAVYPESIFAFAKNSPNPNCPIGKDINKHLESLYVEAELSLVQELKRHSLAEFCQKFK</sequence>
<gene>
    <name evidence="1" type="ordered locus">Pedsa_2471</name>
</gene>
<dbReference type="GO" id="GO:0005829">
    <property type="term" value="C:cytosol"/>
    <property type="evidence" value="ECO:0007669"/>
    <property type="project" value="TreeGrafter"/>
</dbReference>
<accession>F0SEV0</accession>
<dbReference type="HOGENOM" id="CLU_107144_4_2_10"/>
<dbReference type="InterPro" id="IPR036390">
    <property type="entry name" value="WH_DNA-bd_sf"/>
</dbReference>
<dbReference type="Proteomes" id="UP000000310">
    <property type="component" value="Chromosome"/>
</dbReference>